<dbReference type="GO" id="GO:0010855">
    <property type="term" value="F:adenylate cyclase inhibitor activity"/>
    <property type="evidence" value="ECO:0007669"/>
    <property type="project" value="TreeGrafter"/>
</dbReference>
<keyword evidence="4" id="KW-1133">Transmembrane helix</keyword>
<keyword evidence="1" id="KW-0732">Signal</keyword>
<proteinExistence type="predicted"/>
<dbReference type="GO" id="GO:0032420">
    <property type="term" value="C:stereocilium"/>
    <property type="evidence" value="ECO:0007669"/>
    <property type="project" value="TreeGrafter"/>
</dbReference>
<dbReference type="GO" id="GO:0001965">
    <property type="term" value="F:G-protein alpha-subunit binding"/>
    <property type="evidence" value="ECO:0007669"/>
    <property type="project" value="TreeGrafter"/>
</dbReference>
<keyword evidence="4" id="KW-0472">Membrane</keyword>
<keyword evidence="4" id="KW-0812">Transmembrane</keyword>
<feature type="transmembrane region" description="Helical" evidence="4">
    <location>
        <begin position="12"/>
        <end position="30"/>
    </location>
</feature>
<dbReference type="GO" id="GO:0007601">
    <property type="term" value="P:visual perception"/>
    <property type="evidence" value="ECO:0007669"/>
    <property type="project" value="TreeGrafter"/>
</dbReference>
<dbReference type="GO" id="GO:0007605">
    <property type="term" value="P:sensory perception of sound"/>
    <property type="evidence" value="ECO:0007669"/>
    <property type="project" value="TreeGrafter"/>
</dbReference>
<evidence type="ECO:0000256" key="3">
    <source>
        <dbReference type="ARBA" id="ARBA00022837"/>
    </source>
</evidence>
<dbReference type="InterPro" id="IPR003644">
    <property type="entry name" value="Calx_beta"/>
</dbReference>
<keyword evidence="7" id="KW-1185">Reference proteome</keyword>
<name>A0A4W5MA43_9TELE</name>
<dbReference type="SUPFAM" id="SSF141072">
    <property type="entry name" value="CalX-like"/>
    <property type="match status" value="3"/>
</dbReference>
<dbReference type="Ensembl" id="ENSHHUT00000036695.1">
    <property type="protein sequence ID" value="ENSHHUP00000035277.1"/>
    <property type="gene ID" value="ENSHHUG00000022181.1"/>
</dbReference>
<feature type="transmembrane region" description="Helical" evidence="4">
    <location>
        <begin position="36"/>
        <end position="57"/>
    </location>
</feature>
<keyword evidence="2" id="KW-0677">Repeat</keyword>
<feature type="domain" description="Calx-beta" evidence="5">
    <location>
        <begin position="54"/>
        <end position="118"/>
    </location>
</feature>
<dbReference type="GO" id="GO:0071277">
    <property type="term" value="P:cellular response to calcium ion"/>
    <property type="evidence" value="ECO:0007669"/>
    <property type="project" value="TreeGrafter"/>
</dbReference>
<dbReference type="AlphaFoldDB" id="A0A4W5MA43"/>
<dbReference type="GeneTree" id="ENSGT00940000154880"/>
<dbReference type="PANTHER" id="PTHR46682:SF1">
    <property type="entry name" value="ADHESION G-PROTEIN COUPLED RECEPTOR V1"/>
    <property type="match status" value="1"/>
</dbReference>
<evidence type="ECO:0000259" key="5">
    <source>
        <dbReference type="Pfam" id="PF03160"/>
    </source>
</evidence>
<dbReference type="GO" id="GO:0005737">
    <property type="term" value="C:cytoplasm"/>
    <property type="evidence" value="ECO:0007669"/>
    <property type="project" value="TreeGrafter"/>
</dbReference>
<organism evidence="6 7">
    <name type="scientific">Hucho hucho</name>
    <name type="common">huchen</name>
    <dbReference type="NCBI Taxonomy" id="62062"/>
    <lineage>
        <taxon>Eukaryota</taxon>
        <taxon>Metazoa</taxon>
        <taxon>Chordata</taxon>
        <taxon>Craniata</taxon>
        <taxon>Vertebrata</taxon>
        <taxon>Euteleostomi</taxon>
        <taxon>Actinopterygii</taxon>
        <taxon>Neopterygii</taxon>
        <taxon>Teleostei</taxon>
        <taxon>Protacanthopterygii</taxon>
        <taxon>Salmoniformes</taxon>
        <taxon>Salmonidae</taxon>
        <taxon>Salmoninae</taxon>
        <taxon>Hucho</taxon>
    </lineage>
</organism>
<reference evidence="7" key="1">
    <citation type="submission" date="2018-06" db="EMBL/GenBank/DDBJ databases">
        <title>Genome assembly of Danube salmon.</title>
        <authorList>
            <person name="Macqueen D.J."/>
            <person name="Gundappa M.K."/>
        </authorList>
    </citation>
    <scope>NUCLEOTIDE SEQUENCE [LARGE SCALE GENOMIC DNA]</scope>
</reference>
<evidence type="ECO:0000256" key="1">
    <source>
        <dbReference type="ARBA" id="ARBA00022729"/>
    </source>
</evidence>
<accession>A0A4W5MA43</accession>
<dbReference type="GO" id="GO:0004930">
    <property type="term" value="F:G protein-coupled receptor activity"/>
    <property type="evidence" value="ECO:0007669"/>
    <property type="project" value="InterPro"/>
</dbReference>
<dbReference type="Pfam" id="PF03160">
    <property type="entry name" value="Calx-beta"/>
    <property type="match status" value="2"/>
</dbReference>
<feature type="domain" description="Calx-beta" evidence="5">
    <location>
        <begin position="151"/>
        <end position="233"/>
    </location>
</feature>
<evidence type="ECO:0000313" key="6">
    <source>
        <dbReference type="Ensembl" id="ENSHHUP00000035277.1"/>
    </source>
</evidence>
<dbReference type="GO" id="GO:0016020">
    <property type="term" value="C:membrane"/>
    <property type="evidence" value="ECO:0007669"/>
    <property type="project" value="InterPro"/>
</dbReference>
<protein>
    <recommendedName>
        <fullName evidence="5">Calx-beta domain-containing protein</fullName>
    </recommendedName>
</protein>
<evidence type="ECO:0000256" key="4">
    <source>
        <dbReference type="SAM" id="Phobius"/>
    </source>
</evidence>
<dbReference type="Gene3D" id="2.60.40.2030">
    <property type="match status" value="2"/>
</dbReference>
<dbReference type="Proteomes" id="UP000314982">
    <property type="component" value="Unassembled WGS sequence"/>
</dbReference>
<reference evidence="6" key="2">
    <citation type="submission" date="2025-08" db="UniProtKB">
        <authorList>
            <consortium name="Ensembl"/>
        </authorList>
    </citation>
    <scope>IDENTIFICATION</scope>
</reference>
<dbReference type="InterPro" id="IPR038081">
    <property type="entry name" value="CalX-like_sf"/>
</dbReference>
<dbReference type="PANTHER" id="PTHR46682">
    <property type="entry name" value="ADHESION G-PROTEIN COUPLED RECEPTOR V1"/>
    <property type="match status" value="1"/>
</dbReference>
<reference evidence="6" key="3">
    <citation type="submission" date="2025-09" db="UniProtKB">
        <authorList>
            <consortium name="Ensembl"/>
        </authorList>
    </citation>
    <scope>IDENTIFICATION</scope>
</reference>
<sequence>SFSVSLSVSLSLYLSLYLSFSLYLSLYLSLSLSLCIFLSLYLSLCWLSSLTVMHFTLSYGKLRFVPGDRELEIAVNVVDDDVPEEDEQVTITLLDVTTVGLDQHSRGALIDPQRAQALLTILPNGSPYGLIGWHLDSQYFLTQEPQSKKPAVNVTVVRSMGRFGSVWVTYQTAGSVAVSGVDFTGASGRLLFGPGQTTHGVVLALLPDAVPELEELYVLRLSSVEGGATLDTNRSTTLFMVRANDEPHGVFGLVAERQAVVVVGRGAGLVRLLALNVTRQAGAFGNASVGYRISTGPGLDGQELLGEAAVGRVLIKHGEDSASDSVPISTQVREDSKIFSRPGLPMFIYDLDASVGDHALVL</sequence>
<keyword evidence="3" id="KW-0106">Calcium</keyword>
<dbReference type="InterPro" id="IPR026919">
    <property type="entry name" value="ADGRV1"/>
</dbReference>
<evidence type="ECO:0000313" key="7">
    <source>
        <dbReference type="Proteomes" id="UP000314982"/>
    </source>
</evidence>
<evidence type="ECO:0000256" key="2">
    <source>
        <dbReference type="ARBA" id="ARBA00022737"/>
    </source>
</evidence>